<dbReference type="OrthoDB" id="9784658at2"/>
<evidence type="ECO:0000313" key="8">
    <source>
        <dbReference type="Proteomes" id="UP000319148"/>
    </source>
</evidence>
<dbReference type="Pfam" id="PF07690">
    <property type="entry name" value="MFS_1"/>
    <property type="match status" value="1"/>
</dbReference>
<dbReference type="PANTHER" id="PTHR23508:SF10">
    <property type="entry name" value="CARBOXYLIC ACID TRANSPORTER PROTEIN HOMOLOG"/>
    <property type="match status" value="1"/>
</dbReference>
<feature type="transmembrane region" description="Helical" evidence="5">
    <location>
        <begin position="99"/>
        <end position="119"/>
    </location>
</feature>
<organism evidence="7 8">
    <name type="scientific">Emcibacter nanhaiensis</name>
    <dbReference type="NCBI Taxonomy" id="1505037"/>
    <lineage>
        <taxon>Bacteria</taxon>
        <taxon>Pseudomonadati</taxon>
        <taxon>Pseudomonadota</taxon>
        <taxon>Alphaproteobacteria</taxon>
        <taxon>Emcibacterales</taxon>
        <taxon>Emcibacteraceae</taxon>
        <taxon>Emcibacter</taxon>
    </lineage>
</organism>
<evidence type="ECO:0000256" key="4">
    <source>
        <dbReference type="ARBA" id="ARBA00023136"/>
    </source>
</evidence>
<protein>
    <submittedName>
        <fullName evidence="7">MFS transporter</fullName>
    </submittedName>
</protein>
<dbReference type="SUPFAM" id="SSF103473">
    <property type="entry name" value="MFS general substrate transporter"/>
    <property type="match status" value="1"/>
</dbReference>
<proteinExistence type="predicted"/>
<dbReference type="EMBL" id="VFIY01000008">
    <property type="protein sequence ID" value="TPD60202.1"/>
    <property type="molecule type" value="Genomic_DNA"/>
</dbReference>
<gene>
    <name evidence="7" type="ORF">FIV46_09100</name>
</gene>
<evidence type="ECO:0000256" key="2">
    <source>
        <dbReference type="ARBA" id="ARBA00022692"/>
    </source>
</evidence>
<evidence type="ECO:0000256" key="5">
    <source>
        <dbReference type="SAM" id="Phobius"/>
    </source>
</evidence>
<feature type="transmembrane region" description="Helical" evidence="5">
    <location>
        <begin position="266"/>
        <end position="287"/>
    </location>
</feature>
<feature type="transmembrane region" description="Helical" evidence="5">
    <location>
        <begin position="307"/>
        <end position="326"/>
    </location>
</feature>
<feature type="transmembrane region" description="Helical" evidence="5">
    <location>
        <begin position="34"/>
        <end position="56"/>
    </location>
</feature>
<feature type="transmembrane region" description="Helical" evidence="5">
    <location>
        <begin position="125"/>
        <end position="145"/>
    </location>
</feature>
<name>A0A501PJJ9_9PROT</name>
<keyword evidence="4 5" id="KW-0472">Membrane</keyword>
<dbReference type="InterPro" id="IPR011701">
    <property type="entry name" value="MFS"/>
</dbReference>
<accession>A0A501PJJ9</accession>
<evidence type="ECO:0000313" key="7">
    <source>
        <dbReference type="EMBL" id="TPD60202.1"/>
    </source>
</evidence>
<dbReference type="InterPro" id="IPR020846">
    <property type="entry name" value="MFS_dom"/>
</dbReference>
<feature type="transmembrane region" description="Helical" evidence="5">
    <location>
        <begin position="68"/>
        <end position="92"/>
    </location>
</feature>
<dbReference type="GO" id="GO:0046943">
    <property type="term" value="F:carboxylic acid transmembrane transporter activity"/>
    <property type="evidence" value="ECO:0007669"/>
    <property type="project" value="TreeGrafter"/>
</dbReference>
<keyword evidence="3 5" id="KW-1133">Transmembrane helix</keyword>
<dbReference type="RefSeq" id="WP_139940612.1">
    <property type="nucleotide sequence ID" value="NZ_JBHSYP010000027.1"/>
</dbReference>
<dbReference type="PROSITE" id="PS00217">
    <property type="entry name" value="SUGAR_TRANSPORT_2"/>
    <property type="match status" value="1"/>
</dbReference>
<evidence type="ECO:0000256" key="1">
    <source>
        <dbReference type="ARBA" id="ARBA00004141"/>
    </source>
</evidence>
<dbReference type="AlphaFoldDB" id="A0A501PJJ9"/>
<feature type="transmembrane region" description="Helical" evidence="5">
    <location>
        <begin position="423"/>
        <end position="446"/>
    </location>
</feature>
<dbReference type="InterPro" id="IPR005829">
    <property type="entry name" value="Sugar_transporter_CS"/>
</dbReference>
<feature type="domain" description="Major facilitator superfamily (MFS) profile" evidence="6">
    <location>
        <begin position="34"/>
        <end position="451"/>
    </location>
</feature>
<comment type="caution">
    <text evidence="7">The sequence shown here is derived from an EMBL/GenBank/DDBJ whole genome shotgun (WGS) entry which is preliminary data.</text>
</comment>
<keyword evidence="8" id="KW-1185">Reference proteome</keyword>
<dbReference type="InterPro" id="IPR036259">
    <property type="entry name" value="MFS_trans_sf"/>
</dbReference>
<dbReference type="GO" id="GO:0005886">
    <property type="term" value="C:plasma membrane"/>
    <property type="evidence" value="ECO:0007669"/>
    <property type="project" value="TreeGrafter"/>
</dbReference>
<keyword evidence="2 5" id="KW-0812">Transmembrane</keyword>
<feature type="transmembrane region" description="Helical" evidence="5">
    <location>
        <begin position="333"/>
        <end position="354"/>
    </location>
</feature>
<comment type="subcellular location">
    <subcellularLocation>
        <location evidence="1">Membrane</location>
        <topology evidence="1">Multi-pass membrane protein</topology>
    </subcellularLocation>
</comment>
<reference evidence="8" key="1">
    <citation type="submission" date="2019-06" db="EMBL/GenBank/DDBJ databases">
        <title>The complete genome of Emcibacter congregatus ZYLT.</title>
        <authorList>
            <person name="Zhao Z."/>
        </authorList>
    </citation>
    <scope>NUCLEOTIDE SEQUENCE [LARGE SCALE GENOMIC DNA]</scope>
    <source>
        <strain evidence="8">MCCC 1A06723</strain>
    </source>
</reference>
<feature type="transmembrane region" description="Helical" evidence="5">
    <location>
        <begin position="360"/>
        <end position="384"/>
    </location>
</feature>
<dbReference type="PANTHER" id="PTHR23508">
    <property type="entry name" value="CARBOXYLIC ACID TRANSPORTER PROTEIN HOMOLOG"/>
    <property type="match status" value="1"/>
</dbReference>
<feature type="transmembrane region" description="Helical" evidence="5">
    <location>
        <begin position="157"/>
        <end position="177"/>
    </location>
</feature>
<dbReference type="Gene3D" id="1.20.1250.20">
    <property type="entry name" value="MFS general substrate transporter like domains"/>
    <property type="match status" value="1"/>
</dbReference>
<dbReference type="PROSITE" id="PS50850">
    <property type="entry name" value="MFS"/>
    <property type="match status" value="1"/>
</dbReference>
<feature type="transmembrane region" description="Helical" evidence="5">
    <location>
        <begin position="396"/>
        <end position="417"/>
    </location>
</feature>
<feature type="transmembrane region" description="Helical" evidence="5">
    <location>
        <begin position="183"/>
        <end position="208"/>
    </location>
</feature>
<evidence type="ECO:0000259" key="6">
    <source>
        <dbReference type="PROSITE" id="PS50850"/>
    </source>
</evidence>
<dbReference type="Proteomes" id="UP000319148">
    <property type="component" value="Unassembled WGS sequence"/>
</dbReference>
<sequence length="463" mass="49703">MSADITSTNENSPNSFDIAALIDARKFNGFNYRLILLSWLITIFDGLDMMMISYTAPYIAEDLDLTKAMLGNVFSSGLLGMMLGGFFFAYLGDRIGRRITVIISAFIFGILTTVTAFVSSYPELVAIRFLDGFAIGGMLPLAWALNIEYVPKRLRSTTITIIMMGYSLGTALAGPLTNMLAPGFGWGSVFVAGGLGTIVCAALLLFNLPESVRFLVSRNLRPDLVVKTLKKLEPQIELPKVPVFILSDEPVYTTRFHIRQLFEGRLALLTPILWIGYIASTLAIYLIASWGPIVLEQIDVGRQTAAWASSISSVLGAVAGLSLMRFTDKKGPFSVAVFPLIAIPILLVLGLVPMAQSSFLIINVIATALVAGGHYGILSIAGVFYPSAIRANGAGWATSIAKFGGIAGPLLGGLFLASALPVVHIFSLLAICPAILALCAIGIGLVTRELRETNNQEILLKTE</sequence>
<evidence type="ECO:0000256" key="3">
    <source>
        <dbReference type="ARBA" id="ARBA00022989"/>
    </source>
</evidence>